<feature type="compositionally biased region" description="Low complexity" evidence="2">
    <location>
        <begin position="50"/>
        <end position="64"/>
    </location>
</feature>
<dbReference type="EMBL" id="JAGTJQ010000007">
    <property type="protein sequence ID" value="KAH7027472.1"/>
    <property type="molecule type" value="Genomic_DNA"/>
</dbReference>
<dbReference type="Pfam" id="PF10471">
    <property type="entry name" value="ANAPC_CDC26"/>
    <property type="match status" value="1"/>
</dbReference>
<protein>
    <recommendedName>
        <fullName evidence="5">Anaphase-promoting complex subunit CDC26</fullName>
    </recommendedName>
</protein>
<feature type="compositionally biased region" description="Acidic residues" evidence="2">
    <location>
        <begin position="98"/>
        <end position="114"/>
    </location>
</feature>
<dbReference type="Proteomes" id="UP000756346">
    <property type="component" value="Unassembled WGS sequence"/>
</dbReference>
<dbReference type="AlphaFoldDB" id="A0A9P9BKX1"/>
<accession>A0A9P9BKX1</accession>
<evidence type="ECO:0000256" key="2">
    <source>
        <dbReference type="SAM" id="MobiDB-lite"/>
    </source>
</evidence>
<proteinExistence type="predicted"/>
<reference evidence="3" key="1">
    <citation type="journal article" date="2021" name="Nat. Commun.">
        <title>Genetic determinants of endophytism in the Arabidopsis root mycobiome.</title>
        <authorList>
            <person name="Mesny F."/>
            <person name="Miyauchi S."/>
            <person name="Thiergart T."/>
            <person name="Pickel B."/>
            <person name="Atanasova L."/>
            <person name="Karlsson M."/>
            <person name="Huettel B."/>
            <person name="Barry K.W."/>
            <person name="Haridas S."/>
            <person name="Chen C."/>
            <person name="Bauer D."/>
            <person name="Andreopoulos W."/>
            <person name="Pangilinan J."/>
            <person name="LaButti K."/>
            <person name="Riley R."/>
            <person name="Lipzen A."/>
            <person name="Clum A."/>
            <person name="Drula E."/>
            <person name="Henrissat B."/>
            <person name="Kohler A."/>
            <person name="Grigoriev I.V."/>
            <person name="Martin F.M."/>
            <person name="Hacquard S."/>
        </authorList>
    </citation>
    <scope>NUCLEOTIDE SEQUENCE</scope>
    <source>
        <strain evidence="3">MPI-CAGE-CH-0230</strain>
    </source>
</reference>
<comment type="caution">
    <text evidence="3">The sequence shown here is derived from an EMBL/GenBank/DDBJ whole genome shotgun (WGS) entry which is preliminary data.</text>
</comment>
<evidence type="ECO:0000256" key="1">
    <source>
        <dbReference type="ARBA" id="ARBA00022786"/>
    </source>
</evidence>
<feature type="compositionally biased region" description="Low complexity" evidence="2">
    <location>
        <begin position="216"/>
        <end position="236"/>
    </location>
</feature>
<organism evidence="3 4">
    <name type="scientific">Microdochium trichocladiopsis</name>
    <dbReference type="NCBI Taxonomy" id="1682393"/>
    <lineage>
        <taxon>Eukaryota</taxon>
        <taxon>Fungi</taxon>
        <taxon>Dikarya</taxon>
        <taxon>Ascomycota</taxon>
        <taxon>Pezizomycotina</taxon>
        <taxon>Sordariomycetes</taxon>
        <taxon>Xylariomycetidae</taxon>
        <taxon>Xylariales</taxon>
        <taxon>Microdochiaceae</taxon>
        <taxon>Microdochium</taxon>
    </lineage>
</organism>
<name>A0A9P9BKX1_9PEZI</name>
<dbReference type="InterPro" id="IPR018860">
    <property type="entry name" value="APC_suCDC26"/>
</dbReference>
<gene>
    <name evidence="3" type="ORF">B0I36DRAFT_138923</name>
</gene>
<dbReference type="GeneID" id="70177883"/>
<feature type="compositionally biased region" description="Gly residues" evidence="2">
    <location>
        <begin position="264"/>
        <end position="280"/>
    </location>
</feature>
<dbReference type="RefSeq" id="XP_046010271.1">
    <property type="nucleotide sequence ID" value="XM_046148337.1"/>
</dbReference>
<feature type="region of interest" description="Disordered" evidence="2">
    <location>
        <begin position="22"/>
        <end position="286"/>
    </location>
</feature>
<evidence type="ECO:0000313" key="4">
    <source>
        <dbReference type="Proteomes" id="UP000756346"/>
    </source>
</evidence>
<evidence type="ECO:0008006" key="5">
    <source>
        <dbReference type="Google" id="ProtNLM"/>
    </source>
</evidence>
<feature type="compositionally biased region" description="Low complexity" evidence="2">
    <location>
        <begin position="149"/>
        <end position="167"/>
    </location>
</feature>
<sequence length="286" mass="29541">MLRRPPTVLSLTAEDIAAYEDMRAQKASLQQQQHHHQHQQHSSVLHSRHPMPQQQQHQLPHQQQGRAAMLDTSPRSPSPVGLSSSADEAMADAADMTVDLDDEEDEDDEDDDHEDSYYAQRSLRRAAAMDDPFVSTSHHQPSSRGGGASSSASTSSAAAMQPRVASSAGGGPGRATGTARTLFAGQAPRASRLQRITGAADGGAAAGGTGSGRGVPAGSQQGATRATAATTARQASIEPPGAPSRLTRSREERIGIAQPQLQGGAAGLGSLGGNPAGGAASGTRRR</sequence>
<keyword evidence="1" id="KW-0833">Ubl conjugation pathway</keyword>
<dbReference type="GO" id="GO:0005680">
    <property type="term" value="C:anaphase-promoting complex"/>
    <property type="evidence" value="ECO:0007669"/>
    <property type="project" value="InterPro"/>
</dbReference>
<evidence type="ECO:0000313" key="3">
    <source>
        <dbReference type="EMBL" id="KAH7027472.1"/>
    </source>
</evidence>
<feature type="compositionally biased region" description="Low complexity" evidence="2">
    <location>
        <begin position="86"/>
        <end position="97"/>
    </location>
</feature>
<feature type="compositionally biased region" description="Gly residues" evidence="2">
    <location>
        <begin position="200"/>
        <end position="215"/>
    </location>
</feature>
<keyword evidence="4" id="KW-1185">Reference proteome</keyword>
<dbReference type="GO" id="GO:0031145">
    <property type="term" value="P:anaphase-promoting complex-dependent catabolic process"/>
    <property type="evidence" value="ECO:0007669"/>
    <property type="project" value="InterPro"/>
</dbReference>